<dbReference type="Proteomes" id="UP000694620">
    <property type="component" value="Unassembled WGS sequence"/>
</dbReference>
<dbReference type="GO" id="GO:0016020">
    <property type="term" value="C:membrane"/>
    <property type="evidence" value="ECO:0007669"/>
    <property type="project" value="UniProtKB-SubCell"/>
</dbReference>
<keyword evidence="7" id="KW-1185">Reference proteome</keyword>
<dbReference type="Gene3D" id="1.20.1080.10">
    <property type="entry name" value="Glycerol uptake facilitator protein"/>
    <property type="match status" value="1"/>
</dbReference>
<feature type="transmembrane region" description="Helical" evidence="5">
    <location>
        <begin position="222"/>
        <end position="244"/>
    </location>
</feature>
<feature type="transmembrane region" description="Helical" evidence="5">
    <location>
        <begin position="6"/>
        <end position="25"/>
    </location>
</feature>
<dbReference type="PIRSF" id="PIRSF017529">
    <property type="entry name" value="Aquaporin_11/12"/>
    <property type="match status" value="1"/>
</dbReference>
<dbReference type="GO" id="GO:0005737">
    <property type="term" value="C:cytoplasm"/>
    <property type="evidence" value="ECO:0007669"/>
    <property type="project" value="TreeGrafter"/>
</dbReference>
<evidence type="ECO:0000256" key="2">
    <source>
        <dbReference type="ARBA" id="ARBA00022692"/>
    </source>
</evidence>
<dbReference type="AlphaFoldDB" id="A0A8C4SY26"/>
<sequence>MSGLNVSVGYFLVAFALSQVAHPLLNSLNLGNFHNELLASFLLVACWLELQILVELGAWAGGFGLDVSLTLLFLILVIQGLSGRGASGNPSITMQSFLLSKISFLTAFGSMIAHFVGAMFAKLLAKYYWSLELIDMHMFHNMMAQECSPTLRVSVLQGAFTEGICMLILHLLVGPHSPPLYISEGHFFYANSYTLGLFNPVLAFALTFHCAGYSFLEYVTVYWLGPTAGMIVAVFFHHGHIPLLSHKNWLFSQKSRYRIPKQKNLPILKRAASLIWGKRIVIQKNGGRNANE</sequence>
<dbReference type="GeneTree" id="ENSGT00530000063816"/>
<protein>
    <recommendedName>
        <fullName evidence="5">Aquaporin</fullName>
    </recommendedName>
</protein>
<proteinExistence type="inferred from homology"/>
<evidence type="ECO:0000256" key="4">
    <source>
        <dbReference type="ARBA" id="ARBA00023136"/>
    </source>
</evidence>
<feature type="transmembrane region" description="Helical" evidence="5">
    <location>
        <begin position="37"/>
        <end position="54"/>
    </location>
</feature>
<reference evidence="6" key="1">
    <citation type="submission" date="2025-08" db="UniProtKB">
        <authorList>
            <consortium name="Ensembl"/>
        </authorList>
    </citation>
    <scope>IDENTIFICATION</scope>
</reference>
<dbReference type="GO" id="GO:0015267">
    <property type="term" value="F:channel activity"/>
    <property type="evidence" value="ECO:0007669"/>
    <property type="project" value="TreeGrafter"/>
</dbReference>
<keyword evidence="2 5" id="KW-0812">Transmembrane</keyword>
<reference evidence="6" key="2">
    <citation type="submission" date="2025-09" db="UniProtKB">
        <authorList>
            <consortium name="Ensembl"/>
        </authorList>
    </citation>
    <scope>IDENTIFICATION</scope>
</reference>
<feature type="transmembrane region" description="Helical" evidence="5">
    <location>
        <begin position="193"/>
        <end position="216"/>
    </location>
</feature>
<feature type="transmembrane region" description="Helical" evidence="5">
    <location>
        <begin position="149"/>
        <end position="173"/>
    </location>
</feature>
<dbReference type="SUPFAM" id="SSF81338">
    <property type="entry name" value="Aquaporin-like"/>
    <property type="match status" value="1"/>
</dbReference>
<evidence type="ECO:0000313" key="6">
    <source>
        <dbReference type="Ensembl" id="ENSECRP00000023947.1"/>
    </source>
</evidence>
<evidence type="ECO:0000256" key="5">
    <source>
        <dbReference type="PIRNR" id="PIRNR017529"/>
    </source>
</evidence>
<evidence type="ECO:0000256" key="3">
    <source>
        <dbReference type="ARBA" id="ARBA00022989"/>
    </source>
</evidence>
<dbReference type="PANTHER" id="PTHR21191:SF8">
    <property type="entry name" value="AQUAPORIN-12A-RELATED"/>
    <property type="match status" value="1"/>
</dbReference>
<keyword evidence="4 5" id="KW-0472">Membrane</keyword>
<dbReference type="Ensembl" id="ENSECRT00000024472.1">
    <property type="protein sequence ID" value="ENSECRP00000023947.1"/>
    <property type="gene ID" value="ENSECRG00000016190.1"/>
</dbReference>
<dbReference type="InterPro" id="IPR051883">
    <property type="entry name" value="AQP11/12_channel"/>
</dbReference>
<evidence type="ECO:0000313" key="7">
    <source>
        <dbReference type="Proteomes" id="UP000694620"/>
    </source>
</evidence>
<name>A0A8C4SY26_ERPCA</name>
<dbReference type="PANTHER" id="PTHR21191">
    <property type="entry name" value="AQUAPORIN"/>
    <property type="match status" value="1"/>
</dbReference>
<feature type="transmembrane region" description="Helical" evidence="5">
    <location>
        <begin position="60"/>
        <end position="81"/>
    </location>
</feature>
<dbReference type="PRINTS" id="PR02025">
    <property type="entry name" value="AQUAPORIN12"/>
</dbReference>
<evidence type="ECO:0000256" key="1">
    <source>
        <dbReference type="ARBA" id="ARBA00004141"/>
    </source>
</evidence>
<feature type="transmembrane region" description="Helical" evidence="5">
    <location>
        <begin position="102"/>
        <end position="129"/>
    </location>
</feature>
<organism evidence="6 7">
    <name type="scientific">Erpetoichthys calabaricus</name>
    <name type="common">Rope fish</name>
    <name type="synonym">Calamoichthys calabaricus</name>
    <dbReference type="NCBI Taxonomy" id="27687"/>
    <lineage>
        <taxon>Eukaryota</taxon>
        <taxon>Metazoa</taxon>
        <taxon>Chordata</taxon>
        <taxon>Craniata</taxon>
        <taxon>Vertebrata</taxon>
        <taxon>Euteleostomi</taxon>
        <taxon>Actinopterygii</taxon>
        <taxon>Polypteriformes</taxon>
        <taxon>Polypteridae</taxon>
        <taxon>Erpetoichthys</taxon>
    </lineage>
</organism>
<comment type="similarity">
    <text evidence="5">Belongs to the MIP/aquaporin (TC 1.A.8) family.</text>
</comment>
<dbReference type="InterPro" id="IPR016697">
    <property type="entry name" value="Aquaporin_11/12"/>
</dbReference>
<accession>A0A8C4SY26</accession>
<comment type="subcellular location">
    <subcellularLocation>
        <location evidence="1">Membrane</location>
        <topology evidence="1">Multi-pass membrane protein</topology>
    </subcellularLocation>
</comment>
<dbReference type="InterPro" id="IPR023265">
    <property type="entry name" value="Aquaporin_12"/>
</dbReference>
<gene>
    <name evidence="6" type="primary">aqp12</name>
</gene>
<dbReference type="InterPro" id="IPR023271">
    <property type="entry name" value="Aquaporin-like"/>
</dbReference>
<keyword evidence="3 5" id="KW-1133">Transmembrane helix</keyword>